<gene>
    <name evidence="2" type="ORF">GGP41_008451</name>
</gene>
<dbReference type="Proteomes" id="UP000624244">
    <property type="component" value="Unassembled WGS sequence"/>
</dbReference>
<protein>
    <submittedName>
        <fullName evidence="2">Uncharacterized protein</fullName>
    </submittedName>
</protein>
<comment type="caution">
    <text evidence="2">The sequence shown here is derived from an EMBL/GenBank/DDBJ whole genome shotgun (WGS) entry which is preliminary data.</text>
</comment>
<dbReference type="EMBL" id="WNKQ01000017">
    <property type="protein sequence ID" value="KAF5845966.1"/>
    <property type="molecule type" value="Genomic_DNA"/>
</dbReference>
<sequence length="124" mass="14381">MDLKSDSSFTGHINRSRTARRPLMARDMSDQALYVTGLLFAPMTSTLCQNMYLTLAVQAVRYKVTHRSGFRRPMCNHYLRRRLSAFLLCCAPWPSFGEMLSNWKSITWSQLRANDVQRRTINTS</sequence>
<keyword evidence="1" id="KW-0472">Membrane</keyword>
<keyword evidence="1" id="KW-0812">Transmembrane</keyword>
<accession>A0A8H5Z9B3</accession>
<organism evidence="2 3">
    <name type="scientific">Cochliobolus sativus</name>
    <name type="common">Common root rot and spot blotch fungus</name>
    <name type="synonym">Bipolaris sorokiniana</name>
    <dbReference type="NCBI Taxonomy" id="45130"/>
    <lineage>
        <taxon>Eukaryota</taxon>
        <taxon>Fungi</taxon>
        <taxon>Dikarya</taxon>
        <taxon>Ascomycota</taxon>
        <taxon>Pezizomycotina</taxon>
        <taxon>Dothideomycetes</taxon>
        <taxon>Pleosporomycetidae</taxon>
        <taxon>Pleosporales</taxon>
        <taxon>Pleosporineae</taxon>
        <taxon>Pleosporaceae</taxon>
        <taxon>Bipolaris</taxon>
    </lineage>
</organism>
<keyword evidence="1" id="KW-1133">Transmembrane helix</keyword>
<reference evidence="2" key="1">
    <citation type="submission" date="2019-11" db="EMBL/GenBank/DDBJ databases">
        <title>Bipolaris sorokiniana Genome sequencing.</title>
        <authorList>
            <person name="Wang H."/>
        </authorList>
    </citation>
    <scope>NUCLEOTIDE SEQUENCE</scope>
</reference>
<evidence type="ECO:0000256" key="1">
    <source>
        <dbReference type="SAM" id="Phobius"/>
    </source>
</evidence>
<evidence type="ECO:0000313" key="2">
    <source>
        <dbReference type="EMBL" id="KAF5845966.1"/>
    </source>
</evidence>
<name>A0A8H5Z9B3_COCSA</name>
<feature type="transmembrane region" description="Helical" evidence="1">
    <location>
        <begin position="32"/>
        <end position="57"/>
    </location>
</feature>
<evidence type="ECO:0000313" key="3">
    <source>
        <dbReference type="Proteomes" id="UP000624244"/>
    </source>
</evidence>
<dbReference type="AlphaFoldDB" id="A0A8H5Z9B3"/>
<proteinExistence type="predicted"/>